<feature type="domain" description="ABC transporter" evidence="6">
    <location>
        <begin position="8"/>
        <end position="257"/>
    </location>
</feature>
<dbReference type="GO" id="GO:0005524">
    <property type="term" value="F:ATP binding"/>
    <property type="evidence" value="ECO:0007669"/>
    <property type="project" value="UniProtKB-KW"/>
</dbReference>
<dbReference type="Pfam" id="PF00005">
    <property type="entry name" value="ABC_tran"/>
    <property type="match status" value="1"/>
</dbReference>
<evidence type="ECO:0000256" key="3">
    <source>
        <dbReference type="ARBA" id="ARBA00022475"/>
    </source>
</evidence>
<dbReference type="InterPro" id="IPR003439">
    <property type="entry name" value="ABC_transporter-like_ATP-bd"/>
</dbReference>
<evidence type="ECO:0000256" key="5">
    <source>
        <dbReference type="ARBA" id="ARBA00022840"/>
    </source>
</evidence>
<dbReference type="RefSeq" id="WP_169065210.1">
    <property type="nucleotide sequence ID" value="NZ_SPMY01000007.1"/>
</dbReference>
<dbReference type="InterPro" id="IPR017871">
    <property type="entry name" value="ABC_transporter-like_CS"/>
</dbReference>
<dbReference type="InterPro" id="IPR015860">
    <property type="entry name" value="ABC_transpr_TagH-like"/>
</dbReference>
<dbReference type="CDD" id="cd03220">
    <property type="entry name" value="ABC_KpsT_Wzt"/>
    <property type="match status" value="1"/>
</dbReference>
<dbReference type="PROSITE" id="PS00211">
    <property type="entry name" value="ABC_TRANSPORTER_1"/>
    <property type="match status" value="1"/>
</dbReference>
<evidence type="ECO:0000256" key="1">
    <source>
        <dbReference type="ARBA" id="ARBA00005417"/>
    </source>
</evidence>
<keyword evidence="2" id="KW-0813">Transport</keyword>
<dbReference type="Proteomes" id="UP000749010">
    <property type="component" value="Unassembled WGS sequence"/>
</dbReference>
<dbReference type="Gene3D" id="3.40.50.300">
    <property type="entry name" value="P-loop containing nucleotide triphosphate hydrolases"/>
    <property type="match status" value="1"/>
</dbReference>
<dbReference type="PANTHER" id="PTHR46743">
    <property type="entry name" value="TEICHOIC ACIDS EXPORT ATP-BINDING PROTEIN TAGH"/>
    <property type="match status" value="1"/>
</dbReference>
<sequence length="328" mass="36095">MSFNDIAIRVTNVSKRYQIYDAPRDRLKQFVFPRFSFLIGKTPKQYFREFAALDDVSFEVKKGETVGIVGRNGAGKSTLLQIICGTLSPTSGSVQINGRIAALLELGSGFNIEFTGRENVYMYAAVMGLSNEEVGDRFEEIVTFADIGDFIEQPVKNYSSGMMVRLAFATAIHVDPDILIVDEALAVGDFAFQHKCMLKIRQIITNGVTVLLVTHDVGAVMANCNRALMLRKGSIYAIGGAAEVCDRYLETDAAGFDKDSELLHPEDVTTNGSKQQTPPRIADMQPIEPSYRWGSGQIVITAWSLVDVSGKVTNSFHFGEKNAFVYTA</sequence>
<keyword evidence="3" id="KW-1003">Cell membrane</keyword>
<dbReference type="SMART" id="SM00382">
    <property type="entry name" value="AAA"/>
    <property type="match status" value="1"/>
</dbReference>
<comment type="caution">
    <text evidence="7">The sequence shown here is derived from an EMBL/GenBank/DDBJ whole genome shotgun (WGS) entry which is preliminary data.</text>
</comment>
<evidence type="ECO:0000313" key="8">
    <source>
        <dbReference type="Proteomes" id="UP000749010"/>
    </source>
</evidence>
<dbReference type="SUPFAM" id="SSF52540">
    <property type="entry name" value="P-loop containing nucleoside triphosphate hydrolases"/>
    <property type="match status" value="1"/>
</dbReference>
<gene>
    <name evidence="7" type="ORF">E4Q23_02710</name>
</gene>
<dbReference type="InterPro" id="IPR027417">
    <property type="entry name" value="P-loop_NTPase"/>
</dbReference>
<keyword evidence="4" id="KW-0547">Nucleotide-binding</keyword>
<dbReference type="PROSITE" id="PS50893">
    <property type="entry name" value="ABC_TRANSPORTER_2"/>
    <property type="match status" value="1"/>
</dbReference>
<evidence type="ECO:0000256" key="2">
    <source>
        <dbReference type="ARBA" id="ARBA00022448"/>
    </source>
</evidence>
<keyword evidence="8" id="KW-1185">Reference proteome</keyword>
<keyword evidence="3" id="KW-0472">Membrane</keyword>
<keyword evidence="5 7" id="KW-0067">ATP-binding</keyword>
<comment type="similarity">
    <text evidence="1">Belongs to the ABC transporter superfamily.</text>
</comment>
<dbReference type="PANTHER" id="PTHR46743:SF2">
    <property type="entry name" value="TEICHOIC ACIDS EXPORT ATP-BINDING PROTEIN TAGH"/>
    <property type="match status" value="1"/>
</dbReference>
<proteinExistence type="inferred from homology"/>
<accession>A0ABX1TRA3</accession>
<dbReference type="InterPro" id="IPR003593">
    <property type="entry name" value="AAA+_ATPase"/>
</dbReference>
<protein>
    <submittedName>
        <fullName evidence="7">ABC transporter ATP-binding protein</fullName>
    </submittedName>
</protein>
<dbReference type="EMBL" id="SPMY01000007">
    <property type="protein sequence ID" value="NMQ26761.1"/>
    <property type="molecule type" value="Genomic_DNA"/>
</dbReference>
<reference evidence="7 8" key="1">
    <citation type="submission" date="2019-03" db="EMBL/GenBank/DDBJ databases">
        <title>Metabolic reconstructions from genomes of highly enriched 'Candidatus Accumulibacter' and 'Candidatus Competibacter' bioreactor populations.</title>
        <authorList>
            <person name="Annavajhala M.K."/>
            <person name="Welles L."/>
            <person name="Abbas B."/>
            <person name="Sorokin D."/>
            <person name="Park H."/>
            <person name="Van Loosdrecht M."/>
            <person name="Chandran K."/>
        </authorList>
    </citation>
    <scope>NUCLEOTIDE SEQUENCE [LARGE SCALE GENOMIC DNA]</scope>
    <source>
        <strain evidence="7 8">SBR_S</strain>
    </source>
</reference>
<name>A0ABX1TRA3_9PROT</name>
<evidence type="ECO:0000313" key="7">
    <source>
        <dbReference type="EMBL" id="NMQ26761.1"/>
    </source>
</evidence>
<evidence type="ECO:0000256" key="4">
    <source>
        <dbReference type="ARBA" id="ARBA00022741"/>
    </source>
</evidence>
<evidence type="ECO:0000259" key="6">
    <source>
        <dbReference type="PROSITE" id="PS50893"/>
    </source>
</evidence>
<dbReference type="InterPro" id="IPR050683">
    <property type="entry name" value="Bact_Polysacc_Export_ATP-bd"/>
</dbReference>
<organism evidence="7 8">
    <name type="scientific">Candidatus Accumulibacter phosphatis</name>
    <dbReference type="NCBI Taxonomy" id="327160"/>
    <lineage>
        <taxon>Bacteria</taxon>
        <taxon>Pseudomonadati</taxon>
        <taxon>Pseudomonadota</taxon>
        <taxon>Betaproteobacteria</taxon>
        <taxon>Candidatus Accumulibacter</taxon>
    </lineage>
</organism>